<keyword evidence="2 7" id="KW-0285">Flavoprotein</keyword>
<evidence type="ECO:0000256" key="2">
    <source>
        <dbReference type="ARBA" id="ARBA00022630"/>
    </source>
</evidence>
<dbReference type="PANTHER" id="PTHR43821">
    <property type="entry name" value="NAD(P)H NITROREDUCTASE YDJA-RELATED"/>
    <property type="match status" value="1"/>
</dbReference>
<dbReference type="RefSeq" id="WP_138410811.1">
    <property type="nucleotide sequence ID" value="NZ_QLAF01000004.1"/>
</dbReference>
<evidence type="ECO:0000256" key="4">
    <source>
        <dbReference type="ARBA" id="ARBA00022857"/>
    </source>
</evidence>
<evidence type="ECO:0000256" key="3">
    <source>
        <dbReference type="ARBA" id="ARBA00022643"/>
    </source>
</evidence>
<comment type="caution">
    <text evidence="10">The sequence shown here is derived from an EMBL/GenBank/DDBJ whole genome shotgun (WGS) entry which is preliminary data.</text>
</comment>
<organism evidence="10 11">
    <name type="scientific">Stutzerimonas nosocomialis</name>
    <dbReference type="NCBI Taxonomy" id="1056496"/>
    <lineage>
        <taxon>Bacteria</taxon>
        <taxon>Pseudomonadati</taxon>
        <taxon>Pseudomonadota</taxon>
        <taxon>Gammaproteobacteria</taxon>
        <taxon>Pseudomonadales</taxon>
        <taxon>Pseudomonadaceae</taxon>
        <taxon>Stutzerimonas</taxon>
    </lineage>
</organism>
<gene>
    <name evidence="10" type="ORF">DN820_02430</name>
</gene>
<dbReference type="PIRSF" id="PIRSF000232">
    <property type="entry name" value="YdjA"/>
    <property type="match status" value="1"/>
</dbReference>
<dbReference type="NCBIfam" id="NF008088">
    <property type="entry name" value="PRK10828.1"/>
    <property type="match status" value="1"/>
</dbReference>
<comment type="similarity">
    <text evidence="1 7">Belongs to the nitroreductase family.</text>
</comment>
<dbReference type="AlphaFoldDB" id="A0A5R9QIQ7"/>
<keyword evidence="5 7" id="KW-0560">Oxidoreductase</keyword>
<dbReference type="EC" id="1.-.-.-" evidence="7"/>
<dbReference type="InterPro" id="IPR026021">
    <property type="entry name" value="YdjA-like"/>
</dbReference>
<proteinExistence type="inferred from homology"/>
<dbReference type="CDD" id="cd02135">
    <property type="entry name" value="YdjA-like"/>
    <property type="match status" value="1"/>
</dbReference>
<sequence>MQAIDLLLNRVSVARLCEPAPSAEQRELIFRAALRVPDHGQLQPWRFLTVEGQGRERLGQLFVEALERRASAATPEALEKAARMPLRAPLLIVVVARLQDHPKVPHSEQLLAAGCAAHAMLLAAHAQGIGAVWRTGDFSYDPHVAEGLGLGPGEQIIGFLYMGTPEGRVRAAPEPATEPFVQRWGD</sequence>
<keyword evidence="6 7" id="KW-0520">NAD</keyword>
<evidence type="ECO:0000256" key="6">
    <source>
        <dbReference type="ARBA" id="ARBA00023027"/>
    </source>
</evidence>
<feature type="binding site" evidence="8">
    <location>
        <position position="39"/>
    </location>
    <ligand>
        <name>FMN</name>
        <dbReference type="ChEBI" id="CHEBI:58210"/>
        <note>ligand shared between dimeric partners</note>
    </ligand>
</feature>
<reference evidence="10 11" key="1">
    <citation type="journal article" date="2017" name="Eur. J. Clin. Microbiol. Infect. Dis.">
        <title>Uncommonly isolated clinical Pseudomonas: identification and phylogenetic assignation.</title>
        <authorList>
            <person name="Mulet M."/>
            <person name="Gomila M."/>
            <person name="Ramirez A."/>
            <person name="Cardew S."/>
            <person name="Moore E.R."/>
            <person name="Lalucat J."/>
            <person name="Garcia-Valdes E."/>
        </authorList>
    </citation>
    <scope>NUCLEOTIDE SEQUENCE [LARGE SCALE GENOMIC DNA]</scope>
    <source>
        <strain evidence="10 11">SD129</strain>
    </source>
</reference>
<name>A0A5R9QIQ7_9GAMM</name>
<evidence type="ECO:0000313" key="11">
    <source>
        <dbReference type="Proteomes" id="UP000306753"/>
    </source>
</evidence>
<dbReference type="Gene3D" id="3.40.109.10">
    <property type="entry name" value="NADH Oxidase"/>
    <property type="match status" value="1"/>
</dbReference>
<keyword evidence="4 7" id="KW-0521">NADP</keyword>
<dbReference type="EMBL" id="QLAG01000002">
    <property type="protein sequence ID" value="TLX65186.1"/>
    <property type="molecule type" value="Genomic_DNA"/>
</dbReference>
<keyword evidence="11" id="KW-1185">Reference proteome</keyword>
<dbReference type="PANTHER" id="PTHR43821:SF1">
    <property type="entry name" value="NAD(P)H NITROREDUCTASE YDJA-RELATED"/>
    <property type="match status" value="1"/>
</dbReference>
<dbReference type="SUPFAM" id="SSF55469">
    <property type="entry name" value="FMN-dependent nitroreductase-like"/>
    <property type="match status" value="1"/>
</dbReference>
<keyword evidence="3 7" id="KW-0288">FMN</keyword>
<feature type="binding site" evidence="8">
    <location>
        <position position="35"/>
    </location>
    <ligand>
        <name>FMN</name>
        <dbReference type="ChEBI" id="CHEBI:58210"/>
        <note>ligand shared between dimeric partners</note>
    </ligand>
</feature>
<dbReference type="InterPro" id="IPR052530">
    <property type="entry name" value="NAD(P)H_nitroreductase"/>
</dbReference>
<dbReference type="InterPro" id="IPR029479">
    <property type="entry name" value="Nitroreductase"/>
</dbReference>
<evidence type="ECO:0000313" key="10">
    <source>
        <dbReference type="EMBL" id="TLX65186.1"/>
    </source>
</evidence>
<feature type="binding site" description="in other chain" evidence="8">
    <location>
        <begin position="133"/>
        <end position="135"/>
    </location>
    <ligand>
        <name>FMN</name>
        <dbReference type="ChEBI" id="CHEBI:58210"/>
        <note>ligand shared between dimeric partners</note>
    </ligand>
</feature>
<evidence type="ECO:0000256" key="1">
    <source>
        <dbReference type="ARBA" id="ARBA00007118"/>
    </source>
</evidence>
<accession>A0A5R9QIQ7</accession>
<dbReference type="GO" id="GO:0016491">
    <property type="term" value="F:oxidoreductase activity"/>
    <property type="evidence" value="ECO:0007669"/>
    <property type="project" value="UniProtKB-UniRule"/>
</dbReference>
<evidence type="ECO:0000256" key="8">
    <source>
        <dbReference type="PIRSR" id="PIRSR000232-1"/>
    </source>
</evidence>
<evidence type="ECO:0000259" key="9">
    <source>
        <dbReference type="Pfam" id="PF00881"/>
    </source>
</evidence>
<comment type="cofactor">
    <cofactor evidence="8">
        <name>FMN</name>
        <dbReference type="ChEBI" id="CHEBI:58210"/>
    </cofactor>
    <text evidence="8">Binds 1 FMN per subunit.</text>
</comment>
<feature type="domain" description="Nitroreductase" evidence="9">
    <location>
        <begin position="18"/>
        <end position="163"/>
    </location>
</feature>
<evidence type="ECO:0000256" key="7">
    <source>
        <dbReference type="PIRNR" id="PIRNR000232"/>
    </source>
</evidence>
<dbReference type="Proteomes" id="UP000306753">
    <property type="component" value="Unassembled WGS sequence"/>
</dbReference>
<evidence type="ECO:0000256" key="5">
    <source>
        <dbReference type="ARBA" id="ARBA00023002"/>
    </source>
</evidence>
<feature type="binding site" description="in other chain" evidence="8">
    <location>
        <begin position="10"/>
        <end position="12"/>
    </location>
    <ligand>
        <name>FMN</name>
        <dbReference type="ChEBI" id="CHEBI:58210"/>
        <note>ligand shared between dimeric partners</note>
    </ligand>
</feature>
<dbReference type="Pfam" id="PF00881">
    <property type="entry name" value="Nitroreductase"/>
    <property type="match status" value="1"/>
</dbReference>
<protein>
    <recommendedName>
        <fullName evidence="7">Putative NAD(P)H nitroreductase</fullName>
        <ecNumber evidence="7">1.-.-.-</ecNumber>
    </recommendedName>
</protein>
<dbReference type="InterPro" id="IPR000415">
    <property type="entry name" value="Nitroreductase-like"/>
</dbReference>